<evidence type="ECO:0000256" key="2">
    <source>
        <dbReference type="ARBA" id="ARBA00008088"/>
    </source>
</evidence>
<dbReference type="GO" id="GO:0004751">
    <property type="term" value="F:ribose-5-phosphate isomerase activity"/>
    <property type="evidence" value="ECO:0007669"/>
    <property type="project" value="UniProtKB-EC"/>
</dbReference>
<dbReference type="GO" id="GO:0005737">
    <property type="term" value="C:cytoplasm"/>
    <property type="evidence" value="ECO:0007669"/>
    <property type="project" value="TreeGrafter"/>
</dbReference>
<evidence type="ECO:0000256" key="4">
    <source>
        <dbReference type="ARBA" id="ARBA00023235"/>
    </source>
</evidence>
<keyword evidence="4" id="KW-0413">Isomerase</keyword>
<dbReference type="Pfam" id="PF06026">
    <property type="entry name" value="Rib_5-P_isom_A"/>
    <property type="match status" value="2"/>
</dbReference>
<dbReference type="Proteomes" id="UP000728032">
    <property type="component" value="Unassembled WGS sequence"/>
</dbReference>
<organism evidence="6">
    <name type="scientific">Oppiella nova</name>
    <dbReference type="NCBI Taxonomy" id="334625"/>
    <lineage>
        <taxon>Eukaryota</taxon>
        <taxon>Metazoa</taxon>
        <taxon>Ecdysozoa</taxon>
        <taxon>Arthropoda</taxon>
        <taxon>Chelicerata</taxon>
        <taxon>Arachnida</taxon>
        <taxon>Acari</taxon>
        <taxon>Acariformes</taxon>
        <taxon>Sarcoptiformes</taxon>
        <taxon>Oribatida</taxon>
        <taxon>Brachypylina</taxon>
        <taxon>Oppioidea</taxon>
        <taxon>Oppiidae</taxon>
        <taxon>Oppiella</taxon>
    </lineage>
</organism>
<dbReference type="GO" id="GO:0006014">
    <property type="term" value="P:D-ribose metabolic process"/>
    <property type="evidence" value="ECO:0007669"/>
    <property type="project" value="TreeGrafter"/>
</dbReference>
<evidence type="ECO:0000256" key="5">
    <source>
        <dbReference type="ARBA" id="ARBA00029734"/>
    </source>
</evidence>
<dbReference type="EMBL" id="OC935920">
    <property type="protein sequence ID" value="CAD7660725.1"/>
    <property type="molecule type" value="Genomic_DNA"/>
</dbReference>
<dbReference type="UniPathway" id="UPA00115">
    <property type="reaction ID" value="UER00412"/>
</dbReference>
<protein>
    <recommendedName>
        <fullName evidence="3">ribose-5-phosphate isomerase</fullName>
        <ecNumber evidence="3">5.3.1.6</ecNumber>
    </recommendedName>
    <alternativeName>
        <fullName evidence="5">Phosphoriboisomerase</fullName>
    </alternativeName>
</protein>
<evidence type="ECO:0000256" key="1">
    <source>
        <dbReference type="ARBA" id="ARBA00004988"/>
    </source>
</evidence>
<reference evidence="6" key="1">
    <citation type="submission" date="2020-11" db="EMBL/GenBank/DDBJ databases">
        <authorList>
            <person name="Tran Van P."/>
        </authorList>
    </citation>
    <scope>NUCLEOTIDE SEQUENCE</scope>
</reference>
<dbReference type="PANTHER" id="PTHR11934:SF0">
    <property type="entry name" value="RIBOSE-5-PHOSPHATE ISOMERASE"/>
    <property type="match status" value="1"/>
</dbReference>
<proteinExistence type="inferred from homology"/>
<evidence type="ECO:0000313" key="7">
    <source>
        <dbReference type="Proteomes" id="UP000728032"/>
    </source>
</evidence>
<dbReference type="EMBL" id="CAJPVJ010021095">
    <property type="protein sequence ID" value="CAG2177861.1"/>
    <property type="molecule type" value="Genomic_DNA"/>
</dbReference>
<dbReference type="InterPro" id="IPR037171">
    <property type="entry name" value="NagB/RpiA_transferase-like"/>
</dbReference>
<evidence type="ECO:0000256" key="3">
    <source>
        <dbReference type="ARBA" id="ARBA00011959"/>
    </source>
</evidence>
<evidence type="ECO:0000313" key="6">
    <source>
        <dbReference type="EMBL" id="CAD7660725.1"/>
    </source>
</evidence>
<dbReference type="InterPro" id="IPR004788">
    <property type="entry name" value="Ribose5P_isomerase_type_A"/>
</dbReference>
<comment type="similarity">
    <text evidence="2">Belongs to the ribose 5-phosphate isomerase family.</text>
</comment>
<dbReference type="Gene3D" id="3.30.70.260">
    <property type="match status" value="1"/>
</dbReference>
<dbReference type="EC" id="5.3.1.6" evidence="3"/>
<dbReference type="PANTHER" id="PTHR11934">
    <property type="entry name" value="RIBOSE-5-PHOSPHATE ISOMERASE"/>
    <property type="match status" value="1"/>
</dbReference>
<gene>
    <name evidence="6" type="ORF">ONB1V03_LOCUS17288</name>
</gene>
<dbReference type="AlphaFoldDB" id="A0A7R9QXC0"/>
<sequence length="259" mass="28432">MTEDLAKRVAAYKAVDNHVKNGHIVGIGSGTTIKHAIRRIKQNQLDVKCIAISLEEKELLAENGIPLTDLQINPVMDVFIDGFDELDAETKALIAGDCDVFIDGFDELDAETKALIAGDCGRVTRVKLMANAAKHTVFIAPIAKLSESLGRIHTRGIPIVVIPMAYKCVANEIEGQLKGRATLRMVSQGSDHPFVTECHNYLIDWQFDGKGVEGYKWDDIYRTIKLIPGVVDLGLLFMRAGCSTAYLGRPNDTVHTIDV</sequence>
<dbReference type="SUPFAM" id="SSF100950">
    <property type="entry name" value="NagB/RpiA/CoA transferase-like"/>
    <property type="match status" value="2"/>
</dbReference>
<comment type="pathway">
    <text evidence="1">Carbohydrate degradation; pentose phosphate pathway; D-ribose 5-phosphate from D-ribulose 5-phosphate (non-oxidative stage): step 1/1.</text>
</comment>
<accession>A0A7R9QXC0</accession>
<dbReference type="Gene3D" id="3.40.50.1360">
    <property type="match status" value="2"/>
</dbReference>
<name>A0A7R9QXC0_9ACAR</name>
<dbReference type="GO" id="GO:0009052">
    <property type="term" value="P:pentose-phosphate shunt, non-oxidative branch"/>
    <property type="evidence" value="ECO:0007669"/>
    <property type="project" value="InterPro"/>
</dbReference>
<dbReference type="OrthoDB" id="1555531at2759"/>
<dbReference type="SUPFAM" id="SSF75445">
    <property type="entry name" value="D-ribose-5-phosphate isomerase (RpiA), lid domain"/>
    <property type="match status" value="1"/>
</dbReference>
<keyword evidence="7" id="KW-1185">Reference proteome</keyword>